<reference evidence="6" key="1">
    <citation type="journal article" date="2023" name="Mol. Phylogenet. Evol.">
        <title>Genome-scale phylogeny and comparative genomics of the fungal order Sordariales.</title>
        <authorList>
            <person name="Hensen N."/>
            <person name="Bonometti L."/>
            <person name="Westerberg I."/>
            <person name="Brannstrom I.O."/>
            <person name="Guillou S."/>
            <person name="Cros-Aarteil S."/>
            <person name="Calhoun S."/>
            <person name="Haridas S."/>
            <person name="Kuo A."/>
            <person name="Mondo S."/>
            <person name="Pangilinan J."/>
            <person name="Riley R."/>
            <person name="LaButti K."/>
            <person name="Andreopoulos B."/>
            <person name="Lipzen A."/>
            <person name="Chen C."/>
            <person name="Yan M."/>
            <person name="Daum C."/>
            <person name="Ng V."/>
            <person name="Clum A."/>
            <person name="Steindorff A."/>
            <person name="Ohm R.A."/>
            <person name="Martin F."/>
            <person name="Silar P."/>
            <person name="Natvig D.O."/>
            <person name="Lalanne C."/>
            <person name="Gautier V."/>
            <person name="Ament-Velasquez S.L."/>
            <person name="Kruys A."/>
            <person name="Hutchinson M.I."/>
            <person name="Powell A.J."/>
            <person name="Barry K."/>
            <person name="Miller A.N."/>
            <person name="Grigoriev I.V."/>
            <person name="Debuchy R."/>
            <person name="Gladieux P."/>
            <person name="Hiltunen Thoren M."/>
            <person name="Johannesson H."/>
        </authorList>
    </citation>
    <scope>NUCLEOTIDE SEQUENCE</scope>
    <source>
        <strain evidence="6">CBS 118394</strain>
    </source>
</reference>
<evidence type="ECO:0000313" key="7">
    <source>
        <dbReference type="Proteomes" id="UP001283341"/>
    </source>
</evidence>
<dbReference type="AlphaFoldDB" id="A0AAE0I826"/>
<dbReference type="PANTHER" id="PTHR42973:SF53">
    <property type="entry name" value="FAD-BINDING PCMH-TYPE DOMAIN-CONTAINING PROTEIN-RELATED"/>
    <property type="match status" value="1"/>
</dbReference>
<evidence type="ECO:0000259" key="5">
    <source>
        <dbReference type="Pfam" id="PF01565"/>
    </source>
</evidence>
<keyword evidence="7" id="KW-1185">Reference proteome</keyword>
<feature type="domain" description="FAD linked oxidase N-terminal" evidence="5">
    <location>
        <begin position="14"/>
        <end position="128"/>
    </location>
</feature>
<dbReference type="InterPro" id="IPR036318">
    <property type="entry name" value="FAD-bd_PCMH-like_sf"/>
</dbReference>
<dbReference type="Proteomes" id="UP001283341">
    <property type="component" value="Unassembled WGS sequence"/>
</dbReference>
<keyword evidence="3" id="KW-0274">FAD</keyword>
<accession>A0AAE0I826</accession>
<dbReference type="SUPFAM" id="SSF56176">
    <property type="entry name" value="FAD-binding/transporter-associated domain-like"/>
    <property type="match status" value="1"/>
</dbReference>
<evidence type="ECO:0000256" key="1">
    <source>
        <dbReference type="ARBA" id="ARBA00005466"/>
    </source>
</evidence>
<dbReference type="InterPro" id="IPR050416">
    <property type="entry name" value="FAD-linked_Oxidoreductase"/>
</dbReference>
<comment type="similarity">
    <text evidence="1">Belongs to the oxygen-dependent FAD-linked oxidoreductase family.</text>
</comment>
<evidence type="ECO:0000256" key="2">
    <source>
        <dbReference type="ARBA" id="ARBA00022630"/>
    </source>
</evidence>
<name>A0AAE0I826_9PEZI</name>
<keyword evidence="2" id="KW-0285">Flavoprotein</keyword>
<keyword evidence="4" id="KW-0560">Oxidoreductase</keyword>
<dbReference type="EMBL" id="JAUEDM010000004">
    <property type="protein sequence ID" value="KAK3319401.1"/>
    <property type="molecule type" value="Genomic_DNA"/>
</dbReference>
<dbReference type="InterPro" id="IPR016169">
    <property type="entry name" value="FAD-bd_PCMH_sub2"/>
</dbReference>
<dbReference type="InterPro" id="IPR006094">
    <property type="entry name" value="Oxid_FAD_bind_N"/>
</dbReference>
<dbReference type="Gene3D" id="3.30.465.10">
    <property type="match status" value="1"/>
</dbReference>
<dbReference type="Pfam" id="PF01565">
    <property type="entry name" value="FAD_binding_4"/>
    <property type="match status" value="1"/>
</dbReference>
<reference evidence="6" key="2">
    <citation type="submission" date="2023-06" db="EMBL/GenBank/DDBJ databases">
        <authorList>
            <consortium name="Lawrence Berkeley National Laboratory"/>
            <person name="Haridas S."/>
            <person name="Hensen N."/>
            <person name="Bonometti L."/>
            <person name="Westerberg I."/>
            <person name="Brannstrom I.O."/>
            <person name="Guillou S."/>
            <person name="Cros-Aarteil S."/>
            <person name="Calhoun S."/>
            <person name="Kuo A."/>
            <person name="Mondo S."/>
            <person name="Pangilinan J."/>
            <person name="Riley R."/>
            <person name="Labutti K."/>
            <person name="Andreopoulos B."/>
            <person name="Lipzen A."/>
            <person name="Chen C."/>
            <person name="Yanf M."/>
            <person name="Daum C."/>
            <person name="Ng V."/>
            <person name="Clum A."/>
            <person name="Steindorff A."/>
            <person name="Ohm R."/>
            <person name="Martin F."/>
            <person name="Silar P."/>
            <person name="Natvig D."/>
            <person name="Lalanne C."/>
            <person name="Gautier V."/>
            <person name="Ament-Velasquez S.L."/>
            <person name="Kruys A."/>
            <person name="Hutchinson M.I."/>
            <person name="Powell A.J."/>
            <person name="Barry K."/>
            <person name="Miller A.N."/>
            <person name="Grigoriev I.V."/>
            <person name="Debuchy R."/>
            <person name="Gladieux P."/>
            <person name="Thoren M.H."/>
            <person name="Johannesson H."/>
        </authorList>
    </citation>
    <scope>NUCLEOTIDE SEQUENCE</scope>
    <source>
        <strain evidence="6">CBS 118394</strain>
    </source>
</reference>
<evidence type="ECO:0000313" key="6">
    <source>
        <dbReference type="EMBL" id="KAK3319401.1"/>
    </source>
</evidence>
<proteinExistence type="inferred from homology"/>
<dbReference type="GO" id="GO:0016491">
    <property type="term" value="F:oxidoreductase activity"/>
    <property type="evidence" value="ECO:0007669"/>
    <property type="project" value="UniProtKB-KW"/>
</dbReference>
<dbReference type="GO" id="GO:0050660">
    <property type="term" value="F:flavin adenine dinucleotide binding"/>
    <property type="evidence" value="ECO:0007669"/>
    <property type="project" value="InterPro"/>
</dbReference>
<gene>
    <name evidence="6" type="ORF">B0H66DRAFT_624165</name>
</gene>
<dbReference type="PANTHER" id="PTHR42973">
    <property type="entry name" value="BINDING OXIDOREDUCTASE, PUTATIVE (AFU_ORTHOLOGUE AFUA_1G17690)-RELATED"/>
    <property type="match status" value="1"/>
</dbReference>
<comment type="caution">
    <text evidence="6">The sequence shown here is derived from an EMBL/GenBank/DDBJ whole genome shotgun (WGS) entry which is preliminary data.</text>
</comment>
<evidence type="ECO:0000256" key="3">
    <source>
        <dbReference type="ARBA" id="ARBA00022827"/>
    </source>
</evidence>
<protein>
    <recommendedName>
        <fullName evidence="5">FAD linked oxidase N-terminal domain-containing protein</fullName>
    </recommendedName>
</protein>
<organism evidence="6 7">
    <name type="scientific">Apodospora peruviana</name>
    <dbReference type="NCBI Taxonomy" id="516989"/>
    <lineage>
        <taxon>Eukaryota</taxon>
        <taxon>Fungi</taxon>
        <taxon>Dikarya</taxon>
        <taxon>Ascomycota</taxon>
        <taxon>Pezizomycotina</taxon>
        <taxon>Sordariomycetes</taxon>
        <taxon>Sordariomycetidae</taxon>
        <taxon>Sordariales</taxon>
        <taxon>Lasiosphaeriaceae</taxon>
        <taxon>Apodospora</taxon>
    </lineage>
</organism>
<sequence length="407" mass="44447">MGPYYSNGAAKLRPACIVQPQSADEVARAVKMLAADRRTKFAVRSDGCSFWPNNNIEDGVTYHEEEDTVSIGTGARWGEVYGYLENYGRTVGGGREATGATTSFSGRFGLTCDQVIRFEVVLANGDIVLAEEGGDEHQDLLVALRGGGSNFGLWGGGRVFSTADVVIGEVARSFVDITNNIARDPDTALICMVANLEPGQKKPVVVASLCANLAGVENPPILEEWLSFPTVLDLCKKETTLLEVMASTKQRPGYHCMWFTLTFHNSAFIMFQAVALHAELVAKLEAHITEGSFISQCLFSANVLGNESQDRDGILWSGHVMVPTPDLEKWAYPHVCKCYEDLRDFAESEEGLLPRIPANYADPDQKVLQSYGPDNVRFMHEVANRYDPAGVFQSICPGGFKISAVDD</sequence>
<evidence type="ECO:0000256" key="4">
    <source>
        <dbReference type="ARBA" id="ARBA00023002"/>
    </source>
</evidence>